<keyword evidence="3" id="KW-0496">Mitochondrion</keyword>
<dbReference type="EMBL" id="LKAM01000013">
    <property type="protein sequence ID" value="KUM46212.1"/>
    <property type="molecule type" value="Genomic_DNA"/>
</dbReference>
<organism evidence="3">
    <name type="scientific">Picea glauca</name>
    <name type="common">White spruce</name>
    <name type="synonym">Pinus glauca</name>
    <dbReference type="NCBI Taxonomy" id="3330"/>
    <lineage>
        <taxon>Eukaryota</taxon>
        <taxon>Viridiplantae</taxon>
        <taxon>Streptophyta</taxon>
        <taxon>Embryophyta</taxon>
        <taxon>Tracheophyta</taxon>
        <taxon>Spermatophyta</taxon>
        <taxon>Pinopsida</taxon>
        <taxon>Pinidae</taxon>
        <taxon>Conifers I</taxon>
        <taxon>Pinales</taxon>
        <taxon>Pinaceae</taxon>
        <taxon>Picea</taxon>
    </lineage>
</organism>
<evidence type="ECO:0000256" key="2">
    <source>
        <dbReference type="SAM" id="Phobius"/>
    </source>
</evidence>
<keyword evidence="2" id="KW-0472">Membrane</keyword>
<geneLocation type="mitochondrion" evidence="3"/>
<accession>A0A101LVP0</accession>
<reference evidence="3" key="1">
    <citation type="journal article" date="2015" name="Genome Biol. Evol.">
        <title>Organellar Genomes of White Spruce (Picea glauca): Assembly and Annotation.</title>
        <authorList>
            <person name="Jackman S.D."/>
            <person name="Warren R.L."/>
            <person name="Gibb E.A."/>
            <person name="Vandervalk B.P."/>
            <person name="Mohamadi H."/>
            <person name="Chu J."/>
            <person name="Raymond A."/>
            <person name="Pleasance S."/>
            <person name="Coope R."/>
            <person name="Wildung M.R."/>
            <person name="Ritland C.E."/>
            <person name="Bousquet J."/>
            <person name="Jones S.J."/>
            <person name="Bohlmann J."/>
            <person name="Birol I."/>
        </authorList>
    </citation>
    <scope>NUCLEOTIDE SEQUENCE [LARGE SCALE GENOMIC DNA]</scope>
    <source>
        <tissue evidence="3">Flushing bud</tissue>
    </source>
</reference>
<protein>
    <submittedName>
        <fullName evidence="3">Uncharacterized protein</fullName>
    </submittedName>
</protein>
<gene>
    <name evidence="3" type="ORF">ABT39_MTgene2018</name>
</gene>
<sequence>MQRGLLLITFLTFGARPFCSGILFTILLIGSSFSRSPRSTLPNREKVKPPGPGQKSKSMAISSPKPGTRVQNQVSKAWGEDIHFLSKTRGVI</sequence>
<feature type="transmembrane region" description="Helical" evidence="2">
    <location>
        <begin position="6"/>
        <end position="29"/>
    </location>
</feature>
<dbReference type="AlphaFoldDB" id="A0A101LVP0"/>
<evidence type="ECO:0000313" key="3">
    <source>
        <dbReference type="EMBL" id="KUM46212.1"/>
    </source>
</evidence>
<feature type="compositionally biased region" description="Polar residues" evidence="1">
    <location>
        <begin position="33"/>
        <end position="42"/>
    </location>
</feature>
<keyword evidence="2" id="KW-0812">Transmembrane</keyword>
<name>A0A101LVP0_PICGL</name>
<feature type="region of interest" description="Disordered" evidence="1">
    <location>
        <begin position="33"/>
        <end position="72"/>
    </location>
</feature>
<comment type="caution">
    <text evidence="3">The sequence shown here is derived from an EMBL/GenBank/DDBJ whole genome shotgun (WGS) entry which is preliminary data.</text>
</comment>
<proteinExistence type="predicted"/>
<evidence type="ECO:0000256" key="1">
    <source>
        <dbReference type="SAM" id="MobiDB-lite"/>
    </source>
</evidence>
<keyword evidence="2" id="KW-1133">Transmembrane helix</keyword>